<evidence type="ECO:0000313" key="2">
    <source>
        <dbReference type="EMBL" id="CAF1573492.1"/>
    </source>
</evidence>
<gene>
    <name evidence="2" type="ORF">KQP761_LOCUS19420</name>
</gene>
<dbReference type="InterPro" id="IPR004875">
    <property type="entry name" value="DDE_SF_endonuclease_dom"/>
</dbReference>
<evidence type="ECO:0000259" key="1">
    <source>
        <dbReference type="Pfam" id="PF03184"/>
    </source>
</evidence>
<dbReference type="AlphaFoldDB" id="A0A815YQ69"/>
<dbReference type="Gene3D" id="3.30.420.10">
    <property type="entry name" value="Ribonuclease H-like superfamily/Ribonuclease H"/>
    <property type="match status" value="1"/>
</dbReference>
<proteinExistence type="predicted"/>
<feature type="domain" description="DDE-1" evidence="1">
    <location>
        <begin position="133"/>
        <end position="268"/>
    </location>
</feature>
<dbReference type="GO" id="GO:0003677">
    <property type="term" value="F:DNA binding"/>
    <property type="evidence" value="ECO:0007669"/>
    <property type="project" value="TreeGrafter"/>
</dbReference>
<name>A0A815YQ69_9BILA</name>
<dbReference type="GO" id="GO:0005634">
    <property type="term" value="C:nucleus"/>
    <property type="evidence" value="ECO:0007669"/>
    <property type="project" value="TreeGrafter"/>
</dbReference>
<dbReference type="Proteomes" id="UP000663834">
    <property type="component" value="Unassembled WGS sequence"/>
</dbReference>
<dbReference type="PANTHER" id="PTHR19303">
    <property type="entry name" value="TRANSPOSON"/>
    <property type="match status" value="1"/>
</dbReference>
<organism evidence="2 3">
    <name type="scientific">Rotaria magnacalcarata</name>
    <dbReference type="NCBI Taxonomy" id="392030"/>
    <lineage>
        <taxon>Eukaryota</taxon>
        <taxon>Metazoa</taxon>
        <taxon>Spiralia</taxon>
        <taxon>Gnathifera</taxon>
        <taxon>Rotifera</taxon>
        <taxon>Eurotatoria</taxon>
        <taxon>Bdelloidea</taxon>
        <taxon>Philodinida</taxon>
        <taxon>Philodinidae</taxon>
        <taxon>Rotaria</taxon>
    </lineage>
</organism>
<comment type="caution">
    <text evidence="2">The sequence shown here is derived from an EMBL/GenBank/DDBJ whole genome shotgun (WGS) entry which is preliminary data.</text>
</comment>
<dbReference type="OrthoDB" id="10043687at2759"/>
<dbReference type="EMBL" id="CAJNOW010009916">
    <property type="protein sequence ID" value="CAF1573492.1"/>
    <property type="molecule type" value="Genomic_DNA"/>
</dbReference>
<dbReference type="InterPro" id="IPR036397">
    <property type="entry name" value="RNaseH_sf"/>
</dbReference>
<dbReference type="Pfam" id="PF03184">
    <property type="entry name" value="DDE_1"/>
    <property type="match status" value="1"/>
</dbReference>
<reference evidence="2" key="1">
    <citation type="submission" date="2021-02" db="EMBL/GenBank/DDBJ databases">
        <authorList>
            <person name="Nowell W R."/>
        </authorList>
    </citation>
    <scope>NUCLEOTIDE SEQUENCE</scope>
</reference>
<accession>A0A815YQ69</accession>
<dbReference type="InterPro" id="IPR050863">
    <property type="entry name" value="CenT-Element_Derived"/>
</dbReference>
<sequence>MRFGGGRPTVLTSHQEQYLVELLKNLELIGKSVELGRKWLKYFLNRWKGELKVIKEKKIEASRRNGFTENIRCGWFEKLELILRTNNLIARPHVIYNCDESGFSDETACEMVIVSHETKQAYEQSGGSGKSFTTSLICGNAAGDILPPFIIYSAKNLNPQWILGGPPGSSFAVSDSGWITKHLFADWFKSFIEHTKNVSKSVLLIMDNHSCHISIEVIELAKENQILLLLLPPCCTHALQPLDTATFSSAKQSWKRIVTKYFLRSGRKTIRKIDLPVLFKELYSSAFTPKQVLAGFSRAGVWPFDSNAMKEKVARQPLATKQLNQCPQTTR</sequence>
<protein>
    <recommendedName>
        <fullName evidence="1">DDE-1 domain-containing protein</fullName>
    </recommendedName>
</protein>
<evidence type="ECO:0000313" key="3">
    <source>
        <dbReference type="Proteomes" id="UP000663834"/>
    </source>
</evidence>
<dbReference type="PANTHER" id="PTHR19303:SF74">
    <property type="entry name" value="POGO TRANSPOSABLE ELEMENT WITH KRAB DOMAIN"/>
    <property type="match status" value="1"/>
</dbReference>